<dbReference type="Pfam" id="PF07992">
    <property type="entry name" value="Pyr_redox_2"/>
    <property type="match status" value="1"/>
</dbReference>
<dbReference type="PANTHER" id="PTHR10632">
    <property type="entry name" value="SULFIDE:QUINONE OXIDOREDUCTASE"/>
    <property type="match status" value="1"/>
</dbReference>
<evidence type="ECO:0000256" key="5">
    <source>
        <dbReference type="ARBA" id="ARBA00022946"/>
    </source>
</evidence>
<proteinExistence type="predicted"/>
<keyword evidence="3" id="KW-0874">Quinone</keyword>
<dbReference type="CDD" id="cd14503">
    <property type="entry name" value="PTP-bact"/>
    <property type="match status" value="1"/>
</dbReference>
<comment type="cofactor">
    <cofactor evidence="1">
        <name>FAD</name>
        <dbReference type="ChEBI" id="CHEBI:57692"/>
    </cofactor>
</comment>
<comment type="caution">
    <text evidence="9">The sequence shown here is derived from an EMBL/GenBank/DDBJ whole genome shotgun (WGS) entry which is preliminary data.</text>
</comment>
<dbReference type="InterPro" id="IPR036188">
    <property type="entry name" value="FAD/NAD-bd_sf"/>
</dbReference>
<dbReference type="Pfam" id="PF04273">
    <property type="entry name" value="BLH_phosphatase"/>
    <property type="match status" value="1"/>
</dbReference>
<evidence type="ECO:0000256" key="1">
    <source>
        <dbReference type="ARBA" id="ARBA00001974"/>
    </source>
</evidence>
<evidence type="ECO:0000256" key="6">
    <source>
        <dbReference type="ARBA" id="ARBA00023002"/>
    </source>
</evidence>
<feature type="domain" description="FAD/NAD(P)-binding" evidence="8">
    <location>
        <begin position="160"/>
        <end position="280"/>
    </location>
</feature>
<sequence>MRIMTLNTTLTVSAQVEIEELAELKANGVTSLVCNRPDGESQDQVAFETLSAAAEALGITVVNLPFKSGEQTDAQVQKFADLLDEAQAKSEKVHAYCRTGNRSTCLWSAAAVSRGASAQEVLATAKEVGFDVSDAVKPYVKDNELTASSAPNEGAAKPSFDVVIVGAGSGGIAAAASLLKRKGDLRIALIDPAESHYYQPGWTMVGGGVFTNTQTKRNMRDLIPHNVSWIKQSVVGFTPTENTVQLDNEQSLHYQQLIVAPGLVLNWDGIKGLKESLGKNGVTSNYSYEHSAYTWELVKGLKKGRAIFTQPPMPIKCAGAPQKALYLSGDHWYRTGALKDISIDFFNAGGVLFGVAAYVPALQSYIDKYKAKTHFNHTLVEVDGANKRAYFKSSEAGKENEVICEEFDMIHVCPPQKSPEFVAKSALADAGGWLDVDQFSLQHKKFANVWGLGDVMNTPNAKTMAAVRKQVPVVAANIINTLKGQELQAGYDGYGSCPLTVERGKIVLAEFGYGGKLLPSFPSFLLNGTRPTWAAWILKKDMLPAIYWHAMLKGREWLAAPKKLKSLRG</sequence>
<dbReference type="GO" id="GO:0071949">
    <property type="term" value="F:FAD binding"/>
    <property type="evidence" value="ECO:0007669"/>
    <property type="project" value="TreeGrafter"/>
</dbReference>
<dbReference type="GO" id="GO:0048038">
    <property type="term" value="F:quinone binding"/>
    <property type="evidence" value="ECO:0007669"/>
    <property type="project" value="UniProtKB-KW"/>
</dbReference>
<name>A0A0R2SDP9_9GAMM</name>
<dbReference type="AlphaFoldDB" id="A0A0R2SDP9"/>
<dbReference type="SUPFAM" id="SSF51905">
    <property type="entry name" value="FAD/NAD(P)-binding domain"/>
    <property type="match status" value="2"/>
</dbReference>
<evidence type="ECO:0000259" key="7">
    <source>
        <dbReference type="Pfam" id="PF04273"/>
    </source>
</evidence>
<evidence type="ECO:0000256" key="2">
    <source>
        <dbReference type="ARBA" id="ARBA00022630"/>
    </source>
</evidence>
<reference evidence="9 10" key="1">
    <citation type="submission" date="2015-10" db="EMBL/GenBank/DDBJ databases">
        <title>Metagenome-Assembled Genomes uncover a global brackish microbiome.</title>
        <authorList>
            <person name="Hugerth L.W."/>
            <person name="Larsson J."/>
            <person name="Alneberg J."/>
            <person name="Lindh M.V."/>
            <person name="Legrand C."/>
            <person name="Pinhassi J."/>
            <person name="Andersson A.F."/>
        </authorList>
    </citation>
    <scope>NUCLEOTIDE SEQUENCE [LARGE SCALE GENOMIC DNA]</scope>
    <source>
        <strain evidence="9">BACL4 MAG-120507-bin80</strain>
    </source>
</reference>
<dbReference type="GO" id="GO:0070221">
    <property type="term" value="P:sulfide oxidation, using sulfide:quinone oxidoreductase"/>
    <property type="evidence" value="ECO:0007669"/>
    <property type="project" value="TreeGrafter"/>
</dbReference>
<dbReference type="NCBIfam" id="TIGR01244">
    <property type="entry name" value="TIGR01244 family sulfur transferase"/>
    <property type="match status" value="1"/>
</dbReference>
<accession>A0A0R2SDP9</accession>
<dbReference type="EMBL" id="LIBB01000035">
    <property type="protein sequence ID" value="KRO72991.1"/>
    <property type="molecule type" value="Genomic_DNA"/>
</dbReference>
<dbReference type="InterPro" id="IPR005939">
    <property type="entry name" value="BLH_phosphatase-like"/>
</dbReference>
<dbReference type="InterPro" id="IPR023753">
    <property type="entry name" value="FAD/NAD-binding_dom"/>
</dbReference>
<evidence type="ECO:0000313" key="10">
    <source>
        <dbReference type="Proteomes" id="UP000051934"/>
    </source>
</evidence>
<dbReference type="GO" id="GO:0016787">
    <property type="term" value="F:hydrolase activity"/>
    <property type="evidence" value="ECO:0007669"/>
    <property type="project" value="InterPro"/>
</dbReference>
<dbReference type="PANTHER" id="PTHR10632:SF2">
    <property type="entry name" value="SULFIDE:QUINONE OXIDOREDUCTASE, MITOCHONDRIAL"/>
    <property type="match status" value="1"/>
</dbReference>
<dbReference type="Gene3D" id="3.90.190.10">
    <property type="entry name" value="Protein tyrosine phosphatase superfamily"/>
    <property type="match status" value="1"/>
</dbReference>
<organism evidence="9 10">
    <name type="scientific">OM182 bacterium BACL3 MAG-120507-bin80</name>
    <dbReference type="NCBI Taxonomy" id="1655577"/>
    <lineage>
        <taxon>Bacteria</taxon>
        <taxon>Pseudomonadati</taxon>
        <taxon>Pseudomonadota</taxon>
        <taxon>Gammaproteobacteria</taxon>
        <taxon>OMG group</taxon>
        <taxon>OM182 clade</taxon>
    </lineage>
</organism>
<evidence type="ECO:0000313" key="9">
    <source>
        <dbReference type="EMBL" id="KRO72991.1"/>
    </source>
</evidence>
<dbReference type="Gene3D" id="3.50.50.60">
    <property type="entry name" value="FAD/NAD(P)-binding domain"/>
    <property type="match status" value="2"/>
</dbReference>
<keyword evidence="2" id="KW-0285">Flavoprotein</keyword>
<dbReference type="GO" id="GO:0070224">
    <property type="term" value="F:sulfide:quinone oxidoreductase activity"/>
    <property type="evidence" value="ECO:0007669"/>
    <property type="project" value="TreeGrafter"/>
</dbReference>
<keyword evidence="5" id="KW-0809">Transit peptide</keyword>
<dbReference type="Proteomes" id="UP000051934">
    <property type="component" value="Unassembled WGS sequence"/>
</dbReference>
<keyword evidence="4" id="KW-0274">FAD</keyword>
<gene>
    <name evidence="9" type="ORF">ABR69_00830</name>
</gene>
<dbReference type="InterPro" id="IPR015904">
    <property type="entry name" value="Sulphide_quinone_reductase"/>
</dbReference>
<feature type="domain" description="Beta-lactamase hydrolase-like protein phosphatase-like" evidence="7">
    <location>
        <begin position="5"/>
        <end position="110"/>
    </location>
</feature>
<evidence type="ECO:0000256" key="4">
    <source>
        <dbReference type="ARBA" id="ARBA00022827"/>
    </source>
</evidence>
<dbReference type="InterPro" id="IPR029021">
    <property type="entry name" value="Prot-tyrosine_phosphatase-like"/>
</dbReference>
<dbReference type="FunFam" id="3.50.50.60:FF:000034">
    <property type="entry name" value="sulfide:quinone oxidoreductase, mitochondrial"/>
    <property type="match status" value="1"/>
</dbReference>
<dbReference type="SUPFAM" id="SSF52799">
    <property type="entry name" value="(Phosphotyrosine protein) phosphatases II"/>
    <property type="match status" value="1"/>
</dbReference>
<evidence type="ECO:0000259" key="8">
    <source>
        <dbReference type="Pfam" id="PF07992"/>
    </source>
</evidence>
<evidence type="ECO:0000256" key="3">
    <source>
        <dbReference type="ARBA" id="ARBA00022719"/>
    </source>
</evidence>
<protein>
    <submittedName>
        <fullName evidence="9">NAD(FAD)-dependent dehydrogenase</fullName>
    </submittedName>
</protein>
<keyword evidence="6" id="KW-0560">Oxidoreductase</keyword>